<keyword evidence="7" id="KW-1185">Reference proteome</keyword>
<dbReference type="InterPro" id="IPR019695">
    <property type="entry name" value="Proteasome_act"/>
</dbReference>
<organism evidence="6 7">
    <name type="scientific">Actinomycetospora chlora</name>
    <dbReference type="NCBI Taxonomy" id="663608"/>
    <lineage>
        <taxon>Bacteria</taxon>
        <taxon>Bacillati</taxon>
        <taxon>Actinomycetota</taxon>
        <taxon>Actinomycetes</taxon>
        <taxon>Pseudonocardiales</taxon>
        <taxon>Pseudonocardiaceae</taxon>
        <taxon>Actinomycetospora</taxon>
    </lineage>
</organism>
<name>A0ABP9B729_9PSEU</name>
<feature type="compositionally biased region" description="Pro residues" evidence="5">
    <location>
        <begin position="43"/>
        <end position="57"/>
    </location>
</feature>
<dbReference type="Proteomes" id="UP001500928">
    <property type="component" value="Unassembled WGS sequence"/>
</dbReference>
<evidence type="ECO:0000313" key="7">
    <source>
        <dbReference type="Proteomes" id="UP001500928"/>
    </source>
</evidence>
<keyword evidence="4" id="KW-0647">Proteasome</keyword>
<comment type="similarity">
    <text evidence="1">Belongs to the Bpa family.</text>
</comment>
<evidence type="ECO:0000256" key="3">
    <source>
        <dbReference type="ARBA" id="ARBA00014831"/>
    </source>
</evidence>
<evidence type="ECO:0000256" key="2">
    <source>
        <dbReference type="ARBA" id="ARBA00011402"/>
    </source>
</evidence>
<accession>A0ABP9B729</accession>
<comment type="subunit">
    <text evidence="2">Forms a homooligomeric, either hexameric or heptameric, ring-like structure which stacks co-axially with the proteasomal alpha-rings.</text>
</comment>
<feature type="compositionally biased region" description="Basic and acidic residues" evidence="5">
    <location>
        <begin position="180"/>
        <end position="193"/>
    </location>
</feature>
<evidence type="ECO:0000256" key="4">
    <source>
        <dbReference type="ARBA" id="ARBA00022942"/>
    </source>
</evidence>
<sequence>MLVTRPDDEDDARPVPGTAAAPAPSPTAGPVVHDTRRWSRDGGPPPVAPGPPAPPGAPAAADGTAGTGDRDVLDAGPLLRIGTMIRKVLEEVRETPLDDRARERVRDLRARAMDELSTHLGPELREELQALEVPLPADGVPSDVELRIAQAQLVGWLEGLFQGAQMAFAAEQMAQRSQLERLRQEATQQRERAGASGQYL</sequence>
<dbReference type="EMBL" id="BAABHO010000019">
    <property type="protein sequence ID" value="GAA4790910.1"/>
    <property type="molecule type" value="Genomic_DNA"/>
</dbReference>
<evidence type="ECO:0000256" key="5">
    <source>
        <dbReference type="SAM" id="MobiDB-lite"/>
    </source>
</evidence>
<feature type="region of interest" description="Disordered" evidence="5">
    <location>
        <begin position="180"/>
        <end position="200"/>
    </location>
</feature>
<reference evidence="7" key="1">
    <citation type="journal article" date="2019" name="Int. J. Syst. Evol. Microbiol.">
        <title>The Global Catalogue of Microorganisms (GCM) 10K type strain sequencing project: providing services to taxonomists for standard genome sequencing and annotation.</title>
        <authorList>
            <consortium name="The Broad Institute Genomics Platform"/>
            <consortium name="The Broad Institute Genome Sequencing Center for Infectious Disease"/>
            <person name="Wu L."/>
            <person name="Ma J."/>
        </authorList>
    </citation>
    <scope>NUCLEOTIDE SEQUENCE [LARGE SCALE GENOMIC DNA]</scope>
    <source>
        <strain evidence="7">JCM 17979</strain>
    </source>
</reference>
<comment type="caution">
    <text evidence="6">The sequence shown here is derived from an EMBL/GenBank/DDBJ whole genome shotgun (WGS) entry which is preliminary data.</text>
</comment>
<protein>
    <recommendedName>
        <fullName evidence="3">Bacterial proteasome activator</fullName>
    </recommendedName>
</protein>
<proteinExistence type="inferred from homology"/>
<dbReference type="Pfam" id="PF10759">
    <property type="entry name" value="BPA"/>
    <property type="match status" value="1"/>
</dbReference>
<evidence type="ECO:0000313" key="6">
    <source>
        <dbReference type="EMBL" id="GAA4790910.1"/>
    </source>
</evidence>
<feature type="compositionally biased region" description="Low complexity" evidence="5">
    <location>
        <begin position="14"/>
        <end position="31"/>
    </location>
</feature>
<evidence type="ECO:0000256" key="1">
    <source>
        <dbReference type="ARBA" id="ARBA00006639"/>
    </source>
</evidence>
<gene>
    <name evidence="6" type="ORF">GCM10023200_27550</name>
</gene>
<feature type="region of interest" description="Disordered" evidence="5">
    <location>
        <begin position="1"/>
        <end position="73"/>
    </location>
</feature>